<name>A0ABT7DTL1_9NEIS</name>
<keyword evidence="8" id="KW-1185">Reference proteome</keyword>
<dbReference type="SMART" id="SM00138">
    <property type="entry name" value="MeTrc"/>
    <property type="match status" value="1"/>
</dbReference>
<dbReference type="InterPro" id="IPR036804">
    <property type="entry name" value="CheR_N_sf"/>
</dbReference>
<comment type="caution">
    <text evidence="7">The sequence shown here is derived from an EMBL/GenBank/DDBJ whole genome shotgun (WGS) entry which is preliminary data.</text>
</comment>
<dbReference type="InterPro" id="IPR022641">
    <property type="entry name" value="CheR_N"/>
</dbReference>
<keyword evidence="3 5" id="KW-0808">Transferase</keyword>
<evidence type="ECO:0000256" key="5">
    <source>
        <dbReference type="PIRNR" id="PIRNR000410"/>
    </source>
</evidence>
<keyword evidence="2 5" id="KW-0489">Methyltransferase</keyword>
<dbReference type="CDD" id="cd02440">
    <property type="entry name" value="AdoMet_MTases"/>
    <property type="match status" value="1"/>
</dbReference>
<dbReference type="InterPro" id="IPR000780">
    <property type="entry name" value="CheR_MeTrfase"/>
</dbReference>
<dbReference type="GO" id="GO:0032259">
    <property type="term" value="P:methylation"/>
    <property type="evidence" value="ECO:0007669"/>
    <property type="project" value="UniProtKB-KW"/>
</dbReference>
<evidence type="ECO:0000256" key="3">
    <source>
        <dbReference type="ARBA" id="ARBA00022679"/>
    </source>
</evidence>
<dbReference type="InterPro" id="IPR029063">
    <property type="entry name" value="SAM-dependent_MTases_sf"/>
</dbReference>
<dbReference type="EMBL" id="JARRAF010000004">
    <property type="protein sequence ID" value="MDK2123426.1"/>
    <property type="molecule type" value="Genomic_DNA"/>
</dbReference>
<proteinExistence type="predicted"/>
<evidence type="ECO:0000256" key="4">
    <source>
        <dbReference type="ARBA" id="ARBA00022691"/>
    </source>
</evidence>
<dbReference type="PROSITE" id="PS50123">
    <property type="entry name" value="CHER"/>
    <property type="match status" value="1"/>
</dbReference>
<comment type="function">
    <text evidence="5">Methylation of the membrane-bound methyl-accepting chemotaxis proteins (MCP) to form gamma-glutamyl methyl ester residues in MCP.</text>
</comment>
<protein>
    <recommendedName>
        <fullName evidence="5">Chemotaxis protein methyltransferase</fullName>
        <ecNumber evidence="5">2.1.1.80</ecNumber>
    </recommendedName>
</protein>
<dbReference type="InterPro" id="IPR022642">
    <property type="entry name" value="CheR_C"/>
</dbReference>
<dbReference type="PRINTS" id="PR00996">
    <property type="entry name" value="CHERMTFRASE"/>
</dbReference>
<evidence type="ECO:0000313" key="7">
    <source>
        <dbReference type="EMBL" id="MDK2123426.1"/>
    </source>
</evidence>
<keyword evidence="4 5" id="KW-0949">S-adenosyl-L-methionine</keyword>
<dbReference type="InterPro" id="IPR050903">
    <property type="entry name" value="Bact_Chemotaxis_MeTrfase"/>
</dbReference>
<dbReference type="EC" id="2.1.1.80" evidence="5"/>
<dbReference type="PANTHER" id="PTHR24422:SF19">
    <property type="entry name" value="CHEMOTAXIS PROTEIN METHYLTRANSFERASE"/>
    <property type="match status" value="1"/>
</dbReference>
<dbReference type="Proteomes" id="UP001172778">
    <property type="component" value="Unassembled WGS sequence"/>
</dbReference>
<dbReference type="Gene3D" id="3.40.50.150">
    <property type="entry name" value="Vaccinia Virus protein VP39"/>
    <property type="match status" value="1"/>
</dbReference>
<dbReference type="GO" id="GO:0008168">
    <property type="term" value="F:methyltransferase activity"/>
    <property type="evidence" value="ECO:0007669"/>
    <property type="project" value="UniProtKB-KW"/>
</dbReference>
<dbReference type="RefSeq" id="WP_284099717.1">
    <property type="nucleotide sequence ID" value="NZ_JARRAF010000004.1"/>
</dbReference>
<dbReference type="Pfam" id="PF03705">
    <property type="entry name" value="CheR_N"/>
    <property type="match status" value="1"/>
</dbReference>
<sequence length="281" mass="32603">MASVLDEQPLGEREFVFTTRDFEAVRELLYRHTGIKLHDSKQPLVYSRLARRLRQLGFNRFDQYLAYVNPDGEEWQQFLNALTTNLTSFFREVHHFEHLAGFVKSLPRSRQVRVWCSASSTGEEPYSIAMTLIEAYGTYDPPASIVATDIDTQVLQTASRGVYPLDRLEKIALERKRQFFLRGKGDQDGFARIRPEVAKLIEFKRLNLLDNPWPLEGLFDVIFCRNVLIYFDKETQAKVLRRMAPLIRPDGVLYVGHSESLFHVADCFENCGRTVYRVKTS</sequence>
<accession>A0ABT7DTL1</accession>
<dbReference type="SUPFAM" id="SSF47757">
    <property type="entry name" value="Chemotaxis receptor methyltransferase CheR, N-terminal domain"/>
    <property type="match status" value="1"/>
</dbReference>
<evidence type="ECO:0000259" key="6">
    <source>
        <dbReference type="PROSITE" id="PS50123"/>
    </source>
</evidence>
<dbReference type="InterPro" id="IPR026024">
    <property type="entry name" value="Chemotaxis_MeTrfase_CheR"/>
</dbReference>
<feature type="domain" description="CheR-type methyltransferase" evidence="6">
    <location>
        <begin position="10"/>
        <end position="281"/>
    </location>
</feature>
<evidence type="ECO:0000256" key="2">
    <source>
        <dbReference type="ARBA" id="ARBA00022603"/>
    </source>
</evidence>
<organism evidence="7 8">
    <name type="scientific">Parachitinimonas caeni</name>
    <dbReference type="NCBI Taxonomy" id="3031301"/>
    <lineage>
        <taxon>Bacteria</taxon>
        <taxon>Pseudomonadati</taxon>
        <taxon>Pseudomonadota</taxon>
        <taxon>Betaproteobacteria</taxon>
        <taxon>Neisseriales</taxon>
        <taxon>Chitinibacteraceae</taxon>
        <taxon>Parachitinimonas</taxon>
    </lineage>
</organism>
<dbReference type="Pfam" id="PF01739">
    <property type="entry name" value="CheR"/>
    <property type="match status" value="1"/>
</dbReference>
<gene>
    <name evidence="7" type="ORF">PZA18_05120</name>
</gene>
<dbReference type="PANTHER" id="PTHR24422">
    <property type="entry name" value="CHEMOTAXIS PROTEIN METHYLTRANSFERASE"/>
    <property type="match status" value="1"/>
</dbReference>
<dbReference type="PIRSF" id="PIRSF000410">
    <property type="entry name" value="CheR"/>
    <property type="match status" value="1"/>
</dbReference>
<dbReference type="Gene3D" id="1.10.155.10">
    <property type="entry name" value="Chemotaxis receptor methyltransferase CheR, N-terminal domain"/>
    <property type="match status" value="1"/>
</dbReference>
<evidence type="ECO:0000256" key="1">
    <source>
        <dbReference type="ARBA" id="ARBA00001541"/>
    </source>
</evidence>
<dbReference type="SUPFAM" id="SSF53335">
    <property type="entry name" value="S-adenosyl-L-methionine-dependent methyltransferases"/>
    <property type="match status" value="1"/>
</dbReference>
<reference evidence="7" key="1">
    <citation type="submission" date="2023-03" db="EMBL/GenBank/DDBJ databases">
        <title>Chitinimonas shenzhenensis gen. nov., sp. nov., a novel member of family Burkholderiaceae isolated from activated sludge collected in Shen Zhen, China.</title>
        <authorList>
            <person name="Wang X."/>
        </authorList>
    </citation>
    <scope>NUCLEOTIDE SEQUENCE</scope>
    <source>
        <strain evidence="7">DQS-5</strain>
    </source>
</reference>
<comment type="catalytic activity">
    <reaction evidence="1 5">
        <text>L-glutamyl-[protein] + S-adenosyl-L-methionine = [protein]-L-glutamate 5-O-methyl ester + S-adenosyl-L-homocysteine</text>
        <dbReference type="Rhea" id="RHEA:24452"/>
        <dbReference type="Rhea" id="RHEA-COMP:10208"/>
        <dbReference type="Rhea" id="RHEA-COMP:10311"/>
        <dbReference type="ChEBI" id="CHEBI:29973"/>
        <dbReference type="ChEBI" id="CHEBI:57856"/>
        <dbReference type="ChEBI" id="CHEBI:59789"/>
        <dbReference type="ChEBI" id="CHEBI:82795"/>
        <dbReference type="EC" id="2.1.1.80"/>
    </reaction>
</comment>
<evidence type="ECO:0000313" key="8">
    <source>
        <dbReference type="Proteomes" id="UP001172778"/>
    </source>
</evidence>